<sequence length="691" mass="73843">MSYASPPPSPPKKTLQTMNSQDSDYQIQQPKPQSRIVLAGSLEARSRDGKKWKMRRVELLGSGELLLRGKRNATRYLLDGRCTVSTVEAKVSDKGIHSFSVSWPAGAYTPTPIPNRLQTKNKKMGESSDSEDEGIKMREIDAELRQKKKLTKKHRAGKGMLATAATATTVVAGGVVIGVATMGIGLVPYAVGIAGLAGGGAAYLKSSEKELHLELGSRDKKLADRWRSLIDDMVARRAAALDLAAGVDAQSTMESSRLVARPDRAIVLRRSRAGTMATSSCRRVVRAPPLRLFVALLGGERGCWAAHHGCIREVSQLAAINDRSDVAVLQIAGLAPPQLPLAEWFSVLTTSRSVGDFIYALWGLCAALANLLVAAARLYAPILVRPCVFLASLTATRPRACVVARTWRVDDDGAFLVRLEPAAAPPGAHVKGIRTQLCAVLAVAPHADDQLKSEGDEEYEPERALVSARVALVDGGGWLAPGRGWVPSSLRAAAQRLVADAVALSVGDLADAWEHDVASINEPEDEDASFEREALRARATPPSVSQRKVSIGGERARLEKIVVEKQGAERRAAVLQLQRLLRTADGLTTAASLGSFDDTEDDDLALAEPQPHERRALAALAAGLWARHPAARRRADARSATRASTSGADDRRAWRLVPVAQAPRGVGGDDDFVATVLGVAGVSAVAYWLAG</sequence>
<feature type="region of interest" description="Disordered" evidence="1">
    <location>
        <begin position="1"/>
        <end position="32"/>
    </location>
</feature>
<evidence type="ECO:0000313" key="4">
    <source>
        <dbReference type="Proteomes" id="UP000789595"/>
    </source>
</evidence>
<evidence type="ECO:0000256" key="2">
    <source>
        <dbReference type="SAM" id="Phobius"/>
    </source>
</evidence>
<accession>A0A8J2SPG4</accession>
<feature type="transmembrane region" description="Helical" evidence="2">
    <location>
        <begin position="159"/>
        <end position="180"/>
    </location>
</feature>
<evidence type="ECO:0000313" key="3">
    <source>
        <dbReference type="EMBL" id="CAH0374616.1"/>
    </source>
</evidence>
<feature type="transmembrane region" description="Helical" evidence="2">
    <location>
        <begin position="186"/>
        <end position="204"/>
    </location>
</feature>
<feature type="compositionally biased region" description="Pro residues" evidence="1">
    <location>
        <begin position="1"/>
        <end position="11"/>
    </location>
</feature>
<evidence type="ECO:0000256" key="1">
    <source>
        <dbReference type="SAM" id="MobiDB-lite"/>
    </source>
</evidence>
<proteinExistence type="predicted"/>
<dbReference type="AlphaFoldDB" id="A0A8J2SPG4"/>
<gene>
    <name evidence="3" type="ORF">PECAL_4P19130</name>
</gene>
<keyword evidence="2" id="KW-0812">Transmembrane</keyword>
<feature type="transmembrane region" description="Helical" evidence="2">
    <location>
        <begin position="357"/>
        <end position="380"/>
    </location>
</feature>
<name>A0A8J2SPG4_9STRA</name>
<dbReference type="Proteomes" id="UP000789595">
    <property type="component" value="Unassembled WGS sequence"/>
</dbReference>
<feature type="region of interest" description="Disordered" evidence="1">
    <location>
        <begin position="110"/>
        <end position="133"/>
    </location>
</feature>
<keyword evidence="4" id="KW-1185">Reference proteome</keyword>
<organism evidence="3 4">
    <name type="scientific">Pelagomonas calceolata</name>
    <dbReference type="NCBI Taxonomy" id="35677"/>
    <lineage>
        <taxon>Eukaryota</taxon>
        <taxon>Sar</taxon>
        <taxon>Stramenopiles</taxon>
        <taxon>Ochrophyta</taxon>
        <taxon>Pelagophyceae</taxon>
        <taxon>Pelagomonadales</taxon>
        <taxon>Pelagomonadaceae</taxon>
        <taxon>Pelagomonas</taxon>
    </lineage>
</organism>
<dbReference type="EMBL" id="CAKKNE010000004">
    <property type="protein sequence ID" value="CAH0374616.1"/>
    <property type="molecule type" value="Genomic_DNA"/>
</dbReference>
<reference evidence="3" key="1">
    <citation type="submission" date="2021-11" db="EMBL/GenBank/DDBJ databases">
        <authorList>
            <consortium name="Genoscope - CEA"/>
            <person name="William W."/>
        </authorList>
    </citation>
    <scope>NUCLEOTIDE SEQUENCE</scope>
</reference>
<feature type="compositionally biased region" description="Polar residues" evidence="1">
    <location>
        <begin position="14"/>
        <end position="32"/>
    </location>
</feature>
<comment type="caution">
    <text evidence="3">The sequence shown here is derived from an EMBL/GenBank/DDBJ whole genome shotgun (WGS) entry which is preliminary data.</text>
</comment>
<protein>
    <submittedName>
        <fullName evidence="3">Uncharacterized protein</fullName>
    </submittedName>
</protein>
<keyword evidence="2" id="KW-1133">Transmembrane helix</keyword>
<keyword evidence="2" id="KW-0472">Membrane</keyword>